<dbReference type="AlphaFoldDB" id="A0A6B9FMS3"/>
<dbReference type="EMBL" id="CP043538">
    <property type="protein sequence ID" value="QGY03921.1"/>
    <property type="molecule type" value="Genomic_DNA"/>
</dbReference>
<dbReference type="OrthoDB" id="8002262at2"/>
<dbReference type="RefSeq" id="WP_010685840.1">
    <property type="nucleotide sequence ID" value="NZ_CP043538.1"/>
</dbReference>
<dbReference type="Proteomes" id="UP000012488">
    <property type="component" value="Chromosome"/>
</dbReference>
<name>A0A6B9FMS3_9HYPH</name>
<organism evidence="1 2">
    <name type="scientific">Methylobacterium mesophilicum SR1.6/6</name>
    <dbReference type="NCBI Taxonomy" id="908290"/>
    <lineage>
        <taxon>Bacteria</taxon>
        <taxon>Pseudomonadati</taxon>
        <taxon>Pseudomonadota</taxon>
        <taxon>Alphaproteobacteria</taxon>
        <taxon>Hyphomicrobiales</taxon>
        <taxon>Methylobacteriaceae</taxon>
        <taxon>Methylobacterium</taxon>
    </lineage>
</organism>
<sequence length="81" mass="9158">MAGEEVDTALDADPAWLALHAERAAVERALTLAQARQKFSTDQNTVAEARREEAELLVSLDRILTLIRAAEYRRRPGARRW</sequence>
<evidence type="ECO:0000313" key="2">
    <source>
        <dbReference type="Proteomes" id="UP000012488"/>
    </source>
</evidence>
<dbReference type="KEGG" id="mmes:MMSR116_19985"/>
<protein>
    <submittedName>
        <fullName evidence="1">Uncharacterized protein</fullName>
    </submittedName>
</protein>
<proteinExistence type="predicted"/>
<gene>
    <name evidence="1" type="ORF">MMSR116_19985</name>
</gene>
<accession>A0A6B9FMS3</accession>
<reference evidence="1 2" key="2">
    <citation type="journal article" date="2013" name="Genome Announc.">
        <title>Draft Genome Sequence of Methylobacterium mesophilicum Strain SR1.6/6, Isolated from Citrus sinensis.</title>
        <authorList>
            <person name="Marinho Almeida D."/>
            <person name="Dini-Andreote F."/>
            <person name="Camargo Neves A.A."/>
            <person name="Juca Ramos R.T."/>
            <person name="Andreote F.D."/>
            <person name="Carneiro A.R."/>
            <person name="Oliveira de Souza Lima A."/>
            <person name="Caracciolo Gomes de Sa P.H."/>
            <person name="Ribeiro Barbosa M.S."/>
            <person name="Araujo W.L."/>
            <person name="Silva A."/>
        </authorList>
    </citation>
    <scope>NUCLEOTIDE SEQUENCE [LARGE SCALE GENOMIC DNA]</scope>
    <source>
        <strain evidence="1 2">SR1.6/6</strain>
    </source>
</reference>
<evidence type="ECO:0000313" key="1">
    <source>
        <dbReference type="EMBL" id="QGY03921.1"/>
    </source>
</evidence>
<reference evidence="1 2" key="1">
    <citation type="journal article" date="2012" name="Genet. Mol. Biol.">
        <title>Analysis of 16S rRNA and mxaF genes revealing insights into Methylobacterium niche-specific plant association.</title>
        <authorList>
            <person name="Dourado M.N."/>
            <person name="Andreote F.D."/>
            <person name="Dini-Andreote F."/>
            <person name="Conti R."/>
            <person name="Araujo J.M."/>
            <person name="Araujo W.L."/>
        </authorList>
    </citation>
    <scope>NUCLEOTIDE SEQUENCE [LARGE SCALE GENOMIC DNA]</scope>
    <source>
        <strain evidence="1 2">SR1.6/6</strain>
    </source>
</reference>